<dbReference type="SMART" id="SM00240">
    <property type="entry name" value="FHA"/>
    <property type="match status" value="1"/>
</dbReference>
<evidence type="ECO:0000256" key="2">
    <source>
        <dbReference type="SAM" id="Phobius"/>
    </source>
</evidence>
<dbReference type="CDD" id="cd00060">
    <property type="entry name" value="FHA"/>
    <property type="match status" value="1"/>
</dbReference>
<feature type="transmembrane region" description="Helical" evidence="2">
    <location>
        <begin position="45"/>
        <end position="66"/>
    </location>
</feature>
<dbReference type="GO" id="GO:0016020">
    <property type="term" value="C:membrane"/>
    <property type="evidence" value="ECO:0007669"/>
    <property type="project" value="TreeGrafter"/>
</dbReference>
<dbReference type="PROSITE" id="PS50006">
    <property type="entry name" value="FHA_DOMAIN"/>
    <property type="match status" value="1"/>
</dbReference>
<proteinExistence type="predicted"/>
<dbReference type="InterPro" id="IPR022185">
    <property type="entry name" value="DUF3712"/>
</dbReference>
<reference evidence="4" key="1">
    <citation type="journal article" date="2011" name="PLoS Biol.">
        <title>Gene gain and loss during evolution of obligate parasitism in the white rust pathogen of Arabidopsis thaliana.</title>
        <authorList>
            <person name="Kemen E."/>
            <person name="Gardiner A."/>
            <person name="Schultz-Larsen T."/>
            <person name="Kemen A.C."/>
            <person name="Balmuth A.L."/>
            <person name="Robert-Seilaniantz A."/>
            <person name="Bailey K."/>
            <person name="Holub E."/>
            <person name="Studholme D.J."/>
            <person name="Maclean D."/>
            <person name="Jones J.D."/>
        </authorList>
    </citation>
    <scope>NUCLEOTIDE SEQUENCE</scope>
</reference>
<dbReference type="PANTHER" id="PTHR35895:SF1">
    <property type="entry name" value="LIPID-BINDING SERUM GLYCOPROTEIN C-TERMINAL DOMAIN-CONTAINING PROTEIN"/>
    <property type="match status" value="1"/>
</dbReference>
<gene>
    <name evidence="4" type="primary">AlNc14C88G5584</name>
    <name evidence="4" type="ORF">ALNC14_063320</name>
</gene>
<evidence type="ECO:0000313" key="4">
    <source>
        <dbReference type="EMBL" id="CCA20189.1"/>
    </source>
</evidence>
<dbReference type="EMBL" id="FR824133">
    <property type="protein sequence ID" value="CCA20189.1"/>
    <property type="molecule type" value="Genomic_DNA"/>
</dbReference>
<name>F0WG54_9STRA</name>
<keyword evidence="2" id="KW-1133">Transmembrane helix</keyword>
<keyword evidence="2" id="KW-0812">Transmembrane</keyword>
<accession>F0WG54</accession>
<dbReference type="HOGENOM" id="CLU_284486_0_0_1"/>
<keyword evidence="2" id="KW-0472">Membrane</keyword>
<dbReference type="Pfam" id="PF12505">
    <property type="entry name" value="DUF3712"/>
    <property type="match status" value="1"/>
</dbReference>
<feature type="domain" description="FHA" evidence="3">
    <location>
        <begin position="1262"/>
        <end position="1319"/>
    </location>
</feature>
<protein>
    <submittedName>
        <fullName evidence="4">Uncharacterized protein AlNc14C88G5584</fullName>
    </submittedName>
</protein>
<dbReference type="Pfam" id="PF00498">
    <property type="entry name" value="FHA"/>
    <property type="match status" value="1"/>
</dbReference>
<sequence>MTSQGDREESDDLSSVEDPLLPERRIDRSQTRALKCLSSRHSIRCFKSIAILCAALGLLLLIFAVLQSQMHSIATNAIHSTEMTIKRMHLKNPTNSTVSMDITMQIRSNQFFSAHLQPGIFHIRYIGQIVGKFQAALIRIRHGENIIKLENQTLNIGTLSLNKRNTSGWNTFARDMIRNTHIRFRLDALLSISVPIGPFRLTADHIALKKHLDLQGLQGLKTLRIGSIEMSHSTPHKVLANVNACVYNPSVLSLQTIGNLCLEGYHQQALICRLQSYELASSLPITFDESSSRACIEMDSEYMAKGYNVMRFRGEIIPGNQSSLSSLVSDYLSNRSTDLVVKTCSLHATDLDIFDEPLRNLTITTQVPPRPTPFINQMNFERMLLRRPDPLTSNKSVEIEATLQVEVSSPLGSNSPLRIQKIDLNVSLSNEPEGSPESLLGNLWPYDVTLVNATLIGDQNLTINTAAHLAFGDRGKRFGDFVRSTINSKQTRIWLRGSMHIKAVGALGKNVLIIMLALGLTCCCVGSLNLQNLSVDVVTTFSGMSGLHNVSVVNFLLPGQRNKTAITEPICVNISVWNPSIFSISLGPMTLAIRTKKELFGHIEGEFALQPHATFIAMNGTLQPELDKAGFIGPGLTAFFSRYLQGLSNHLTAIVVEGEFRRCQWMNAALLGLEIKTQFRGVSPTYRMIREISFHELDIMLEPSHDASVMGNTAMSIRIDLAARIELPPSIQIAINISRIRVGLELINVERSSMGILQSTEELCDFESARNMSLSFNMTRYYPIQLHDKKQVISMAHFINQALNGKGEIPFGMQTKLTSPDEGAFPVTSTQMGILRLFQIPIEAYTNITSLNRFASPPIRISALDIIAGTSSSLVIQLQLVLENPSVLSIKLGALSLDVYYQNTWIGTAQIANFVLHRRQIVSVLNGTFIFKPEFPTDFIPRSFLSNFVSGYFTDGKAQVISIRGSASSSNLELLKPALGSLLMQTKLETLASFYPYAPTLVSSSMIYLDLLQPSQVETSLELRNPFQETITITGADLQLYPCKWQQGSSPIVCLEYHVEALARFSPDPFQMIQIPARTSSCFSCCLGNDCTTKQRALCPDASKGICMKANLTNIFSMEAVWALIRSATSVLLVRVNGTVNVSIGSYKTSIFYAQDSLLVAESDEDEGCNLTVEEYIQAECEKRCKLIEQEAEEKCRELQQLFLDSKQSILDACEADKENEQSGAIAGYDLLVHCQSGPYRGKDFVLKLHQSASQSRNPAVCLIGRSTGKKFKVPMGLSLPKDSEISTTHAEFRVDPLGKIVFTDLDSTNGSIVNGQIAVSQEGIVLSMTESTVIEVGKSKLRVVIVKRNDAI</sequence>
<reference evidence="4" key="2">
    <citation type="submission" date="2011-02" db="EMBL/GenBank/DDBJ databases">
        <authorList>
            <person name="MacLean D."/>
        </authorList>
    </citation>
    <scope>NUCLEOTIDE SEQUENCE</scope>
</reference>
<organism evidence="4">
    <name type="scientific">Albugo laibachii Nc14</name>
    <dbReference type="NCBI Taxonomy" id="890382"/>
    <lineage>
        <taxon>Eukaryota</taxon>
        <taxon>Sar</taxon>
        <taxon>Stramenopiles</taxon>
        <taxon>Oomycota</taxon>
        <taxon>Peronosporomycetes</taxon>
        <taxon>Albuginales</taxon>
        <taxon>Albuginaceae</taxon>
        <taxon>Albugo</taxon>
    </lineage>
</organism>
<feature type="region of interest" description="Disordered" evidence="1">
    <location>
        <begin position="1"/>
        <end position="22"/>
    </location>
</feature>
<dbReference type="SUPFAM" id="SSF49879">
    <property type="entry name" value="SMAD/FHA domain"/>
    <property type="match status" value="1"/>
</dbReference>
<dbReference type="Gene3D" id="2.60.200.20">
    <property type="match status" value="1"/>
</dbReference>
<dbReference type="PANTHER" id="PTHR35895">
    <property type="entry name" value="CHROMOSOME 16, WHOLE GENOME SHOTGUN SEQUENCE"/>
    <property type="match status" value="1"/>
</dbReference>
<dbReference type="InterPro" id="IPR008984">
    <property type="entry name" value="SMAD_FHA_dom_sf"/>
</dbReference>
<dbReference type="InterPro" id="IPR000253">
    <property type="entry name" value="FHA_dom"/>
</dbReference>
<dbReference type="InterPro" id="IPR046368">
    <property type="entry name" value="Tag1"/>
</dbReference>
<evidence type="ECO:0000259" key="3">
    <source>
        <dbReference type="PROSITE" id="PS50006"/>
    </source>
</evidence>
<evidence type="ECO:0000256" key="1">
    <source>
        <dbReference type="SAM" id="MobiDB-lite"/>
    </source>
</evidence>